<dbReference type="GO" id="GO:0030424">
    <property type="term" value="C:axon"/>
    <property type="evidence" value="ECO:0007669"/>
    <property type="project" value="TreeGrafter"/>
</dbReference>
<keyword evidence="4" id="KW-1185">Reference proteome</keyword>
<evidence type="ECO:0000256" key="1">
    <source>
        <dbReference type="ARBA" id="ARBA00023319"/>
    </source>
</evidence>
<proteinExistence type="predicted"/>
<evidence type="ECO:0000313" key="3">
    <source>
        <dbReference type="EMBL" id="ESO88859.1"/>
    </source>
</evidence>
<accession>V4BJY5</accession>
<dbReference type="InterPro" id="IPR013783">
    <property type="entry name" value="Ig-like_fold"/>
</dbReference>
<dbReference type="GO" id="GO:0007156">
    <property type="term" value="P:homophilic cell adhesion via plasma membrane adhesion molecules"/>
    <property type="evidence" value="ECO:0007669"/>
    <property type="project" value="TreeGrafter"/>
</dbReference>
<dbReference type="GO" id="GO:0007411">
    <property type="term" value="P:axon guidance"/>
    <property type="evidence" value="ECO:0007669"/>
    <property type="project" value="TreeGrafter"/>
</dbReference>
<dbReference type="SUPFAM" id="SSF48726">
    <property type="entry name" value="Immunoglobulin"/>
    <property type="match status" value="1"/>
</dbReference>
<dbReference type="OrthoDB" id="6058624at2759"/>
<dbReference type="KEGG" id="lgi:LOTGIDRAFT_125398"/>
<gene>
    <name evidence="3" type="ORF">LOTGIDRAFT_125398</name>
</gene>
<dbReference type="HOGENOM" id="CLU_2298719_0_0_1"/>
<sequence length="101" mass="10901">PEQPIRIIIESPTEIDVDVGTSVRFVCRAVSYSDEATYVLSWTMNGSGLPLKAIDQNGVLVIPNIQPEDAGTYTCTGSDPTGVDRATAIIRVGGMFRIFIL</sequence>
<dbReference type="InterPro" id="IPR007110">
    <property type="entry name" value="Ig-like_dom"/>
</dbReference>
<reference evidence="3 4" key="1">
    <citation type="journal article" date="2013" name="Nature">
        <title>Insights into bilaterian evolution from three spiralian genomes.</title>
        <authorList>
            <person name="Simakov O."/>
            <person name="Marletaz F."/>
            <person name="Cho S.J."/>
            <person name="Edsinger-Gonzales E."/>
            <person name="Havlak P."/>
            <person name="Hellsten U."/>
            <person name="Kuo D.H."/>
            <person name="Larsson T."/>
            <person name="Lv J."/>
            <person name="Arendt D."/>
            <person name="Savage R."/>
            <person name="Osoegawa K."/>
            <person name="de Jong P."/>
            <person name="Grimwood J."/>
            <person name="Chapman J.A."/>
            <person name="Shapiro H."/>
            <person name="Aerts A."/>
            <person name="Otillar R.P."/>
            <person name="Terry A.Y."/>
            <person name="Boore J.L."/>
            <person name="Grigoriev I.V."/>
            <person name="Lindberg D.R."/>
            <person name="Seaver E.C."/>
            <person name="Weisblat D.A."/>
            <person name="Putnam N.H."/>
            <person name="Rokhsar D.S."/>
        </authorList>
    </citation>
    <scope>NUCLEOTIDE SEQUENCE [LARGE SCALE GENOMIC DNA]</scope>
</reference>
<dbReference type="CTD" id="20232488"/>
<evidence type="ECO:0000313" key="4">
    <source>
        <dbReference type="Proteomes" id="UP000030746"/>
    </source>
</evidence>
<dbReference type="InterPro" id="IPR003598">
    <property type="entry name" value="Ig_sub2"/>
</dbReference>
<dbReference type="GO" id="GO:0005886">
    <property type="term" value="C:plasma membrane"/>
    <property type="evidence" value="ECO:0007669"/>
    <property type="project" value="TreeGrafter"/>
</dbReference>
<feature type="non-terminal residue" evidence="3">
    <location>
        <position position="1"/>
    </location>
</feature>
<dbReference type="RefSeq" id="XP_009060526.1">
    <property type="nucleotide sequence ID" value="XM_009062278.1"/>
</dbReference>
<dbReference type="GO" id="GO:0098632">
    <property type="term" value="F:cell-cell adhesion mediator activity"/>
    <property type="evidence" value="ECO:0007669"/>
    <property type="project" value="TreeGrafter"/>
</dbReference>
<dbReference type="SMART" id="SM00409">
    <property type="entry name" value="IG"/>
    <property type="match status" value="1"/>
</dbReference>
<evidence type="ECO:0000259" key="2">
    <source>
        <dbReference type="PROSITE" id="PS50835"/>
    </source>
</evidence>
<feature type="domain" description="Ig-like" evidence="2">
    <location>
        <begin position="4"/>
        <end position="91"/>
    </location>
</feature>
<keyword evidence="1" id="KW-0393">Immunoglobulin domain</keyword>
<protein>
    <recommendedName>
        <fullName evidence="2">Ig-like domain-containing protein</fullName>
    </recommendedName>
</protein>
<dbReference type="PANTHER" id="PTHR10075:SF14">
    <property type="entry name" value="CELL ADHESION MOLECULE DSCAM2-RELATED"/>
    <property type="match status" value="1"/>
</dbReference>
<dbReference type="PROSITE" id="PS50835">
    <property type="entry name" value="IG_LIKE"/>
    <property type="match status" value="1"/>
</dbReference>
<organism evidence="3 4">
    <name type="scientific">Lottia gigantea</name>
    <name type="common">Giant owl limpet</name>
    <dbReference type="NCBI Taxonomy" id="225164"/>
    <lineage>
        <taxon>Eukaryota</taxon>
        <taxon>Metazoa</taxon>
        <taxon>Spiralia</taxon>
        <taxon>Lophotrochozoa</taxon>
        <taxon>Mollusca</taxon>
        <taxon>Gastropoda</taxon>
        <taxon>Patellogastropoda</taxon>
        <taxon>Lottioidea</taxon>
        <taxon>Lottiidae</taxon>
        <taxon>Lottia</taxon>
    </lineage>
</organism>
<dbReference type="GeneID" id="20232488"/>
<name>V4BJY5_LOTGI</name>
<dbReference type="EMBL" id="KB202620">
    <property type="protein sequence ID" value="ESO88859.1"/>
    <property type="molecule type" value="Genomic_DNA"/>
</dbReference>
<dbReference type="InterPro" id="IPR003599">
    <property type="entry name" value="Ig_sub"/>
</dbReference>
<dbReference type="AlphaFoldDB" id="V4BJY5"/>
<dbReference type="Gene3D" id="2.60.40.10">
    <property type="entry name" value="Immunoglobulins"/>
    <property type="match status" value="1"/>
</dbReference>
<dbReference type="InterPro" id="IPR036179">
    <property type="entry name" value="Ig-like_dom_sf"/>
</dbReference>
<dbReference type="PANTHER" id="PTHR10075">
    <property type="entry name" value="BASIGIN RELATED"/>
    <property type="match status" value="1"/>
</dbReference>
<dbReference type="Proteomes" id="UP000030746">
    <property type="component" value="Unassembled WGS sequence"/>
</dbReference>
<dbReference type="Pfam" id="PF13927">
    <property type="entry name" value="Ig_3"/>
    <property type="match status" value="1"/>
</dbReference>
<dbReference type="SMART" id="SM00408">
    <property type="entry name" value="IGc2"/>
    <property type="match status" value="1"/>
</dbReference>
<dbReference type="GO" id="GO:0070593">
    <property type="term" value="P:dendrite self-avoidance"/>
    <property type="evidence" value="ECO:0007669"/>
    <property type="project" value="TreeGrafter"/>
</dbReference>
<dbReference type="OMA" id="AGIRLYW"/>